<evidence type="ECO:0000313" key="5">
    <source>
        <dbReference type="EMBL" id="GAH46846.1"/>
    </source>
</evidence>
<keyword evidence="3" id="KW-0067">ATP-binding</keyword>
<feature type="non-terminal residue" evidence="5">
    <location>
        <position position="449"/>
    </location>
</feature>
<dbReference type="SMART" id="SM00382">
    <property type="entry name" value="AAA"/>
    <property type="match status" value="1"/>
</dbReference>
<keyword evidence="2" id="KW-0547">Nucleotide-binding</keyword>
<comment type="caution">
    <text evidence="5">The sequence shown here is derived from an EMBL/GenBank/DDBJ whole genome shotgun (WGS) entry which is preliminary data.</text>
</comment>
<dbReference type="AlphaFoldDB" id="X1FMC8"/>
<reference evidence="5" key="1">
    <citation type="journal article" date="2014" name="Front. Microbiol.">
        <title>High frequency of phylogenetically diverse reductive dehalogenase-homologous genes in deep subseafloor sedimentary metagenomes.</title>
        <authorList>
            <person name="Kawai M."/>
            <person name="Futagami T."/>
            <person name="Toyoda A."/>
            <person name="Takaki Y."/>
            <person name="Nishi S."/>
            <person name="Hori S."/>
            <person name="Arai W."/>
            <person name="Tsubouchi T."/>
            <person name="Morono Y."/>
            <person name="Uchiyama I."/>
            <person name="Ito T."/>
            <person name="Fujiyama A."/>
            <person name="Inagaki F."/>
            <person name="Takami H."/>
        </authorList>
    </citation>
    <scope>NUCLEOTIDE SEQUENCE</scope>
    <source>
        <strain evidence="5">Expedition CK06-06</strain>
    </source>
</reference>
<dbReference type="EMBL" id="BARU01006339">
    <property type="protein sequence ID" value="GAH46846.1"/>
    <property type="molecule type" value="Genomic_DNA"/>
</dbReference>
<dbReference type="InterPro" id="IPR003593">
    <property type="entry name" value="AAA+_ATPase"/>
</dbReference>
<dbReference type="CDD" id="cd19481">
    <property type="entry name" value="RecA-like_protease"/>
    <property type="match status" value="1"/>
</dbReference>
<dbReference type="SUPFAM" id="SSF52540">
    <property type="entry name" value="P-loop containing nucleoside triphosphate hydrolases"/>
    <property type="match status" value="1"/>
</dbReference>
<evidence type="ECO:0000259" key="4">
    <source>
        <dbReference type="SMART" id="SM00382"/>
    </source>
</evidence>
<accession>X1FMC8</accession>
<evidence type="ECO:0000256" key="1">
    <source>
        <dbReference type="ARBA" id="ARBA00006914"/>
    </source>
</evidence>
<dbReference type="Gene3D" id="3.40.50.300">
    <property type="entry name" value="P-loop containing nucleotide triphosphate hydrolases"/>
    <property type="match status" value="1"/>
</dbReference>
<feature type="domain" description="AAA+ ATPase" evidence="4">
    <location>
        <begin position="194"/>
        <end position="321"/>
    </location>
</feature>
<dbReference type="InterPro" id="IPR050221">
    <property type="entry name" value="26S_Proteasome_ATPase"/>
</dbReference>
<feature type="non-terminal residue" evidence="5">
    <location>
        <position position="1"/>
    </location>
</feature>
<evidence type="ECO:0000256" key="2">
    <source>
        <dbReference type="ARBA" id="ARBA00022741"/>
    </source>
</evidence>
<dbReference type="InterPro" id="IPR003959">
    <property type="entry name" value="ATPase_AAA_core"/>
</dbReference>
<organism evidence="5">
    <name type="scientific">marine sediment metagenome</name>
    <dbReference type="NCBI Taxonomy" id="412755"/>
    <lineage>
        <taxon>unclassified sequences</taxon>
        <taxon>metagenomes</taxon>
        <taxon>ecological metagenomes</taxon>
    </lineage>
</organism>
<dbReference type="GO" id="GO:0016887">
    <property type="term" value="F:ATP hydrolysis activity"/>
    <property type="evidence" value="ECO:0007669"/>
    <property type="project" value="InterPro"/>
</dbReference>
<gene>
    <name evidence="5" type="ORF">S03H2_12459</name>
</gene>
<dbReference type="GO" id="GO:0005524">
    <property type="term" value="F:ATP binding"/>
    <property type="evidence" value="ECO:0007669"/>
    <property type="project" value="UniProtKB-KW"/>
</dbReference>
<dbReference type="PANTHER" id="PTHR23073">
    <property type="entry name" value="26S PROTEASOME REGULATORY SUBUNIT"/>
    <property type="match status" value="1"/>
</dbReference>
<sequence length="449" mass="52122">KLFDVASTQSPKPLRFHYELYEKFLECKVKEIFQNGYSIPGPLLGTYLAGLKKILSEYDLKDTRKFVWDGSEVPPDYEVIQLNSEKRDDFLIDGMCFYEAETKPLIVNFSPDYFGMTVTLTTSNENKEWNKQLLDKVHGWVYENNFLRGEKFSLSGEFLHEPDDDWDNLILDERYKDSIRKSANFLEKKGKQFTARGLLFIGPPGTGKTKTGRVLMNELDATFIWVSSKDFRHIGPLRALVLGFSLARNLAPSVLFLEDIDTWLRGEMEYVTDLIKTEMDGIKQNRGIITILTSNYPEKLPDALLDRPGRFHHIVKFELPKEEQREEMLKLWAGDIGEDLLKEITEKTEGFSGAHIKELVEFARMIAEEDEIEIGEALLKSLEKLMEQRELIEEIRGNKTDVKAVWDRVKYEKGEVKVVEEKEIEIEANEKKEKFNCECIKCKHKMESD</sequence>
<protein>
    <recommendedName>
        <fullName evidence="4">AAA+ ATPase domain-containing protein</fullName>
    </recommendedName>
</protein>
<dbReference type="Gene3D" id="1.10.8.60">
    <property type="match status" value="1"/>
</dbReference>
<dbReference type="InterPro" id="IPR027417">
    <property type="entry name" value="P-loop_NTPase"/>
</dbReference>
<comment type="similarity">
    <text evidence="1">Belongs to the AAA ATPase family.</text>
</comment>
<proteinExistence type="inferred from homology"/>
<evidence type="ECO:0000256" key="3">
    <source>
        <dbReference type="ARBA" id="ARBA00022840"/>
    </source>
</evidence>
<dbReference type="Pfam" id="PF00004">
    <property type="entry name" value="AAA"/>
    <property type="match status" value="1"/>
</dbReference>
<name>X1FMC8_9ZZZZ</name>